<evidence type="ECO:0000313" key="3">
    <source>
        <dbReference type="Proteomes" id="UP001150925"/>
    </source>
</evidence>
<feature type="non-terminal residue" evidence="2">
    <location>
        <position position="118"/>
    </location>
</feature>
<feature type="region of interest" description="Disordered" evidence="1">
    <location>
        <begin position="1"/>
        <end position="24"/>
    </location>
</feature>
<organism evidence="2 3">
    <name type="scientific">Dispira parvispora</name>
    <dbReference type="NCBI Taxonomy" id="1520584"/>
    <lineage>
        <taxon>Eukaryota</taxon>
        <taxon>Fungi</taxon>
        <taxon>Fungi incertae sedis</taxon>
        <taxon>Zoopagomycota</taxon>
        <taxon>Kickxellomycotina</taxon>
        <taxon>Dimargaritomycetes</taxon>
        <taxon>Dimargaritales</taxon>
        <taxon>Dimargaritaceae</taxon>
        <taxon>Dispira</taxon>
    </lineage>
</organism>
<gene>
    <name evidence="2" type="ORF">IWQ62_006205</name>
</gene>
<name>A0A9W8APJ0_9FUNG</name>
<proteinExistence type="predicted"/>
<dbReference type="SUPFAM" id="SSF54197">
    <property type="entry name" value="HIT-like"/>
    <property type="match status" value="1"/>
</dbReference>
<evidence type="ECO:0000256" key="1">
    <source>
        <dbReference type="SAM" id="MobiDB-lite"/>
    </source>
</evidence>
<dbReference type="AlphaFoldDB" id="A0A9W8APJ0"/>
<dbReference type="OrthoDB" id="3512845at2759"/>
<accession>A0A9W8APJ0</accession>
<evidence type="ECO:0008006" key="4">
    <source>
        <dbReference type="Google" id="ProtNLM"/>
    </source>
</evidence>
<protein>
    <recommendedName>
        <fullName evidence="4">HIT domain-containing protein</fullName>
    </recommendedName>
</protein>
<dbReference type="Proteomes" id="UP001150925">
    <property type="component" value="Unassembled WGS sequence"/>
</dbReference>
<dbReference type="InterPro" id="IPR036265">
    <property type="entry name" value="HIT-like_sf"/>
</dbReference>
<reference evidence="2" key="1">
    <citation type="submission" date="2022-07" db="EMBL/GenBank/DDBJ databases">
        <title>Phylogenomic reconstructions and comparative analyses of Kickxellomycotina fungi.</title>
        <authorList>
            <person name="Reynolds N.K."/>
            <person name="Stajich J.E."/>
            <person name="Barry K."/>
            <person name="Grigoriev I.V."/>
            <person name="Crous P."/>
            <person name="Smith M.E."/>
        </authorList>
    </citation>
    <scope>NUCLEOTIDE SEQUENCE</scope>
    <source>
        <strain evidence="2">RSA 1196</strain>
    </source>
</reference>
<evidence type="ECO:0000313" key="2">
    <source>
        <dbReference type="EMBL" id="KAJ1952517.1"/>
    </source>
</evidence>
<comment type="caution">
    <text evidence="2">The sequence shown here is derived from an EMBL/GenBank/DDBJ whole genome shotgun (WGS) entry which is preliminary data.</text>
</comment>
<sequence length="118" mass="13778">MSFEPTPVTTPNQTTPSRSRPRRWKRPGIKQWEGYSPLEDYCRYPDKHLADIIYRHPDFTIIFDKFPKARFHFLVLPNVPVENIYDLTVGDIPLIETMAQGALWLIHQLHQHPAGDSP</sequence>
<dbReference type="Pfam" id="PF11969">
    <property type="entry name" value="DcpS_C"/>
    <property type="match status" value="1"/>
</dbReference>
<feature type="compositionally biased region" description="Low complexity" evidence="1">
    <location>
        <begin position="1"/>
        <end position="18"/>
    </location>
</feature>
<dbReference type="Gene3D" id="3.30.428.10">
    <property type="entry name" value="HIT-like"/>
    <property type="match status" value="1"/>
</dbReference>
<dbReference type="EMBL" id="JANBPY010003172">
    <property type="protein sequence ID" value="KAJ1952517.1"/>
    <property type="molecule type" value="Genomic_DNA"/>
</dbReference>
<keyword evidence="3" id="KW-1185">Reference proteome</keyword>